<sequence>MTDTTDMAGSTRSGPVRAAIVGGGMVAAIHRRAVHAAGGVVVGVLGSRPERSAQIAADWDVATFPDLDALLAAEIDVVHVCTPNSTHASYATAVLRAGRHLVCEKPVATSFSEAEGLAAVAAESGVVATVPYVYRYHPLVRELRARRLAGEFGRWHALHGSYLQDWMLSPDVGNWRVQVETGGRSRAFADIGSHWCDLVEFVSGERFVSLTALTSVAVPERPTGSAQTFTTTAGATPAVTVTTDDLAVVTLTTASGVPANVVVSQVAAGRRNRLWFELDGAVASAVFDQESPETAWIGTPDGATVIARGAGRASGDQRRLSYLPGGHAQGYQDCFNAFVADTYVAIAGDPPDGLPTLADGVRSVGIVDTVLDSAASGAWTAIDGPPE</sequence>
<organism evidence="4 5">
    <name type="scientific">Nonomuraea antimicrobica</name>
    <dbReference type="NCBI Taxonomy" id="561173"/>
    <lineage>
        <taxon>Bacteria</taxon>
        <taxon>Bacillati</taxon>
        <taxon>Actinomycetota</taxon>
        <taxon>Actinomycetes</taxon>
        <taxon>Streptosporangiales</taxon>
        <taxon>Streptosporangiaceae</taxon>
        <taxon>Nonomuraea</taxon>
    </lineage>
</organism>
<keyword evidence="1" id="KW-0560">Oxidoreductase</keyword>
<evidence type="ECO:0000313" key="4">
    <source>
        <dbReference type="EMBL" id="GAA3709148.1"/>
    </source>
</evidence>
<dbReference type="Pfam" id="PF22725">
    <property type="entry name" value="GFO_IDH_MocA_C3"/>
    <property type="match status" value="1"/>
</dbReference>
<name>A0ABP7DU77_9ACTN</name>
<dbReference type="PANTHER" id="PTHR43818">
    <property type="entry name" value="BCDNA.GH03377"/>
    <property type="match status" value="1"/>
</dbReference>
<dbReference type="InterPro" id="IPR050463">
    <property type="entry name" value="Gfo/Idh/MocA_oxidrdct_glycsds"/>
</dbReference>
<protein>
    <submittedName>
        <fullName evidence="4">Gfo/Idh/MocA family oxidoreductase</fullName>
    </submittedName>
</protein>
<keyword evidence="5" id="KW-1185">Reference proteome</keyword>
<dbReference type="Proteomes" id="UP001500902">
    <property type="component" value="Unassembled WGS sequence"/>
</dbReference>
<dbReference type="PANTHER" id="PTHR43818:SF11">
    <property type="entry name" value="BCDNA.GH03377"/>
    <property type="match status" value="1"/>
</dbReference>
<comment type="caution">
    <text evidence="4">The sequence shown here is derived from an EMBL/GenBank/DDBJ whole genome shotgun (WGS) entry which is preliminary data.</text>
</comment>
<evidence type="ECO:0000259" key="2">
    <source>
        <dbReference type="Pfam" id="PF01408"/>
    </source>
</evidence>
<dbReference type="InterPro" id="IPR055170">
    <property type="entry name" value="GFO_IDH_MocA-like_dom"/>
</dbReference>
<dbReference type="SUPFAM" id="SSF51735">
    <property type="entry name" value="NAD(P)-binding Rossmann-fold domains"/>
    <property type="match status" value="1"/>
</dbReference>
<dbReference type="EMBL" id="BAAAZP010000203">
    <property type="protein sequence ID" value="GAA3709148.1"/>
    <property type="molecule type" value="Genomic_DNA"/>
</dbReference>
<evidence type="ECO:0000313" key="5">
    <source>
        <dbReference type="Proteomes" id="UP001500902"/>
    </source>
</evidence>
<feature type="domain" description="Gfo/Idh/MocA-like oxidoreductase N-terminal" evidence="2">
    <location>
        <begin position="17"/>
        <end position="130"/>
    </location>
</feature>
<accession>A0ABP7DU77</accession>
<gene>
    <name evidence="4" type="ORF">GCM10022224_088350</name>
</gene>
<dbReference type="Pfam" id="PF01408">
    <property type="entry name" value="GFO_IDH_MocA"/>
    <property type="match status" value="1"/>
</dbReference>
<reference evidence="5" key="1">
    <citation type="journal article" date="2019" name="Int. J. Syst. Evol. Microbiol.">
        <title>The Global Catalogue of Microorganisms (GCM) 10K type strain sequencing project: providing services to taxonomists for standard genome sequencing and annotation.</title>
        <authorList>
            <consortium name="The Broad Institute Genomics Platform"/>
            <consortium name="The Broad Institute Genome Sequencing Center for Infectious Disease"/>
            <person name="Wu L."/>
            <person name="Ma J."/>
        </authorList>
    </citation>
    <scope>NUCLEOTIDE SEQUENCE [LARGE SCALE GENOMIC DNA]</scope>
    <source>
        <strain evidence="5">JCM 16904</strain>
    </source>
</reference>
<dbReference type="InterPro" id="IPR036291">
    <property type="entry name" value="NAD(P)-bd_dom_sf"/>
</dbReference>
<feature type="domain" description="GFO/IDH/MocA-like oxidoreductase" evidence="3">
    <location>
        <begin position="140"/>
        <end position="280"/>
    </location>
</feature>
<evidence type="ECO:0000256" key="1">
    <source>
        <dbReference type="ARBA" id="ARBA00023002"/>
    </source>
</evidence>
<dbReference type="Gene3D" id="3.40.50.720">
    <property type="entry name" value="NAD(P)-binding Rossmann-like Domain"/>
    <property type="match status" value="1"/>
</dbReference>
<dbReference type="InterPro" id="IPR000683">
    <property type="entry name" value="Gfo/Idh/MocA-like_OxRdtase_N"/>
</dbReference>
<dbReference type="RefSeq" id="WP_344893117.1">
    <property type="nucleotide sequence ID" value="NZ_BAAAZP010000203.1"/>
</dbReference>
<dbReference type="SUPFAM" id="SSF55347">
    <property type="entry name" value="Glyceraldehyde-3-phosphate dehydrogenase-like, C-terminal domain"/>
    <property type="match status" value="1"/>
</dbReference>
<dbReference type="Gene3D" id="3.30.360.10">
    <property type="entry name" value="Dihydrodipicolinate Reductase, domain 2"/>
    <property type="match status" value="1"/>
</dbReference>
<proteinExistence type="predicted"/>
<evidence type="ECO:0000259" key="3">
    <source>
        <dbReference type="Pfam" id="PF22725"/>
    </source>
</evidence>